<evidence type="ECO:0000313" key="2">
    <source>
        <dbReference type="Proteomes" id="UP000193963"/>
    </source>
</evidence>
<name>A0A1X6YZ26_9RHOB</name>
<keyword evidence="2" id="KW-1185">Reference proteome</keyword>
<dbReference type="RefSeq" id="WP_085887358.1">
    <property type="nucleotide sequence ID" value="NZ_FWFN01000003.1"/>
</dbReference>
<dbReference type="Proteomes" id="UP000193963">
    <property type="component" value="Unassembled WGS sequence"/>
</dbReference>
<reference evidence="1 2" key="1">
    <citation type="submission" date="2017-03" db="EMBL/GenBank/DDBJ databases">
        <authorList>
            <person name="Afonso C.L."/>
            <person name="Miller P.J."/>
            <person name="Scott M.A."/>
            <person name="Spackman E."/>
            <person name="Goraichik I."/>
            <person name="Dimitrov K.M."/>
            <person name="Suarez D.L."/>
            <person name="Swayne D.E."/>
        </authorList>
    </citation>
    <scope>NUCLEOTIDE SEQUENCE [LARGE SCALE GENOMIC DNA]</scope>
    <source>
        <strain evidence="1 2">CECT 7751</strain>
    </source>
</reference>
<sequence>MPRFARYAVYYTPEPGPLADFGAAWLGWDIATGAEVAHPDLPGLPRPVTELTATPRKYGFHGTVKPPFRLAEGHDAEGLEHAAEHLATRLEPVTLDGLALTRLGSFLALTPQGDKGQIAALTALASETVQGLDAFRAPAPQSELDKRRKAGLSPRQEALLQQWGYPYVMEEFRFHLTLTGKLSGVDAGRVEEALRPALAPVLPVPFRIESLSLCGEDDEGRFHLVRRLPLLG</sequence>
<proteinExistence type="predicted"/>
<dbReference type="PIRSF" id="PIRSF033328">
    <property type="entry name" value="Phest_Mll4975"/>
    <property type="match status" value="1"/>
</dbReference>
<gene>
    <name evidence="1" type="ORF">PSM7751_01462</name>
</gene>
<accession>A0A1X6YZ26</accession>
<dbReference type="NCBIfam" id="TIGR03223">
    <property type="entry name" value="Phn_opern_protn"/>
    <property type="match status" value="1"/>
</dbReference>
<dbReference type="AlphaFoldDB" id="A0A1X6YZ26"/>
<dbReference type="Gene3D" id="3.90.1140.10">
    <property type="entry name" value="Cyclic phosphodiesterase"/>
    <property type="match status" value="1"/>
</dbReference>
<dbReference type="EMBL" id="FWFN01000003">
    <property type="protein sequence ID" value="SLN35074.1"/>
    <property type="molecule type" value="Genomic_DNA"/>
</dbReference>
<protein>
    <recommendedName>
        <fullName evidence="3">Phosphonate metabolism protein</fullName>
    </recommendedName>
</protein>
<evidence type="ECO:0000313" key="1">
    <source>
        <dbReference type="EMBL" id="SLN35074.1"/>
    </source>
</evidence>
<evidence type="ECO:0008006" key="3">
    <source>
        <dbReference type="Google" id="ProtNLM"/>
    </source>
</evidence>
<dbReference type="Pfam" id="PF06299">
    <property type="entry name" value="DUF1045"/>
    <property type="match status" value="1"/>
</dbReference>
<dbReference type="InterPro" id="IPR009389">
    <property type="entry name" value="DUF1045"/>
</dbReference>
<organism evidence="1 2">
    <name type="scientific">Pseudooceanicola marinus</name>
    <dbReference type="NCBI Taxonomy" id="396013"/>
    <lineage>
        <taxon>Bacteria</taxon>
        <taxon>Pseudomonadati</taxon>
        <taxon>Pseudomonadota</taxon>
        <taxon>Alphaproteobacteria</taxon>
        <taxon>Rhodobacterales</taxon>
        <taxon>Paracoccaceae</taxon>
        <taxon>Pseudooceanicola</taxon>
    </lineage>
</organism>
<dbReference type="OrthoDB" id="4954742at2"/>